<evidence type="ECO:0000313" key="2">
    <source>
        <dbReference type="EMBL" id="KDN48506.1"/>
    </source>
</evidence>
<dbReference type="GeneID" id="25266447"/>
<dbReference type="EMBL" id="JMSN01000024">
    <property type="protein sequence ID" value="KDN48506.1"/>
    <property type="molecule type" value="Genomic_DNA"/>
</dbReference>
<comment type="caution">
    <text evidence="2">The sequence shown here is derived from an EMBL/GenBank/DDBJ whole genome shotgun (WGS) entry which is preliminary data.</text>
</comment>
<keyword evidence="3" id="KW-1185">Reference proteome</keyword>
<dbReference type="AlphaFoldDB" id="A0A066W449"/>
<proteinExistence type="predicted"/>
<dbReference type="HOGENOM" id="CLU_1489996_0_0_1"/>
<sequence length="181" mass="19452">MTLACMCSDVFPPPAVAHGTAVDLFTLKRIIFYFPPVANSSSAYAASKLPSSCASPSSCTHVCPSSLTTSRCAPAPWSTSRASSRSTTRRSYQRQIRAIQRTCCPTTSSSLLPSQNERDAPLSFQLLKRAGTRIVPLVERTTCCTPATCATSTNSKRRVCPRAFSRGSAAYTSTPSWSKQA</sequence>
<dbReference type="InParanoid" id="A0A066W449"/>
<feature type="region of interest" description="Disordered" evidence="1">
    <location>
        <begin position="71"/>
        <end position="91"/>
    </location>
</feature>
<protein>
    <submittedName>
        <fullName evidence="2">Uncharacterized protein</fullName>
    </submittedName>
</protein>
<gene>
    <name evidence="2" type="ORF">K437DRAFT_273395</name>
</gene>
<dbReference type="RefSeq" id="XP_013244162.1">
    <property type="nucleotide sequence ID" value="XM_013388708.1"/>
</dbReference>
<accession>A0A066W449</accession>
<organism evidence="2 3">
    <name type="scientific">Tilletiaria anomala (strain ATCC 24038 / CBS 436.72 / UBC 951)</name>
    <dbReference type="NCBI Taxonomy" id="1037660"/>
    <lineage>
        <taxon>Eukaryota</taxon>
        <taxon>Fungi</taxon>
        <taxon>Dikarya</taxon>
        <taxon>Basidiomycota</taxon>
        <taxon>Ustilaginomycotina</taxon>
        <taxon>Exobasidiomycetes</taxon>
        <taxon>Georgefischeriales</taxon>
        <taxon>Tilletiariaceae</taxon>
        <taxon>Tilletiaria</taxon>
    </lineage>
</organism>
<name>A0A066W449_TILAU</name>
<evidence type="ECO:0000256" key="1">
    <source>
        <dbReference type="SAM" id="MobiDB-lite"/>
    </source>
</evidence>
<reference evidence="2 3" key="1">
    <citation type="submission" date="2014-05" db="EMBL/GenBank/DDBJ databases">
        <title>Draft genome sequence of a rare smut relative, Tilletiaria anomala UBC 951.</title>
        <authorList>
            <consortium name="DOE Joint Genome Institute"/>
            <person name="Toome M."/>
            <person name="Kuo A."/>
            <person name="Henrissat B."/>
            <person name="Lipzen A."/>
            <person name="Tritt A."/>
            <person name="Yoshinaga Y."/>
            <person name="Zane M."/>
            <person name="Barry K."/>
            <person name="Grigoriev I.V."/>
            <person name="Spatafora J.W."/>
            <person name="Aimea M.C."/>
        </authorList>
    </citation>
    <scope>NUCLEOTIDE SEQUENCE [LARGE SCALE GENOMIC DNA]</scope>
    <source>
        <strain evidence="2 3">UBC 951</strain>
    </source>
</reference>
<evidence type="ECO:0000313" key="3">
    <source>
        <dbReference type="Proteomes" id="UP000027361"/>
    </source>
</evidence>
<dbReference type="Proteomes" id="UP000027361">
    <property type="component" value="Unassembled WGS sequence"/>
</dbReference>